<name>A0ABS8C8L2_9BURK</name>
<gene>
    <name evidence="8 10" type="primary">purH</name>
    <name evidence="10" type="ORF">H0484_00320</name>
</gene>
<reference evidence="10 11" key="1">
    <citation type="submission" date="2020-07" db="EMBL/GenBank/DDBJ databases">
        <title>Pusillimonas sp. nov., isolated from poultry manure in Taiwan.</title>
        <authorList>
            <person name="Lin S.-Y."/>
            <person name="Tang Y.-S."/>
            <person name="Young C.-C."/>
        </authorList>
    </citation>
    <scope>NUCLEOTIDE SEQUENCE [LARGE SCALE GENOMIC DNA]</scope>
    <source>
        <strain evidence="10 11">CC-YST705</strain>
    </source>
</reference>
<comment type="catalytic activity">
    <reaction evidence="8">
        <text>(6R)-10-formyltetrahydrofolate + 5-amino-1-(5-phospho-beta-D-ribosyl)imidazole-4-carboxamide = 5-formamido-1-(5-phospho-D-ribosyl)imidazole-4-carboxamide + (6S)-5,6,7,8-tetrahydrofolate</text>
        <dbReference type="Rhea" id="RHEA:22192"/>
        <dbReference type="ChEBI" id="CHEBI:57453"/>
        <dbReference type="ChEBI" id="CHEBI:58467"/>
        <dbReference type="ChEBI" id="CHEBI:58475"/>
        <dbReference type="ChEBI" id="CHEBI:195366"/>
        <dbReference type="EC" id="2.1.2.3"/>
    </reaction>
</comment>
<comment type="catalytic activity">
    <reaction evidence="8">
        <text>IMP + H2O = 5-formamido-1-(5-phospho-D-ribosyl)imidazole-4-carboxamide</text>
        <dbReference type="Rhea" id="RHEA:18445"/>
        <dbReference type="ChEBI" id="CHEBI:15377"/>
        <dbReference type="ChEBI" id="CHEBI:58053"/>
        <dbReference type="ChEBI" id="CHEBI:58467"/>
        <dbReference type="EC" id="3.5.4.10"/>
    </reaction>
</comment>
<dbReference type="SMART" id="SM00798">
    <property type="entry name" value="AICARFT_IMPCHas"/>
    <property type="match status" value="1"/>
</dbReference>
<evidence type="ECO:0000256" key="4">
    <source>
        <dbReference type="ARBA" id="ARBA00022679"/>
    </source>
</evidence>
<dbReference type="RefSeq" id="WP_226952433.1">
    <property type="nucleotide sequence ID" value="NZ_JACDXW010000001.1"/>
</dbReference>
<keyword evidence="5 8" id="KW-0658">Purine biosynthesis</keyword>
<dbReference type="InterPro" id="IPR036914">
    <property type="entry name" value="MGS-like_dom_sf"/>
</dbReference>
<dbReference type="SUPFAM" id="SSF52335">
    <property type="entry name" value="Methylglyoxal synthase-like"/>
    <property type="match status" value="1"/>
</dbReference>
<dbReference type="CDD" id="cd01421">
    <property type="entry name" value="IMPCH"/>
    <property type="match status" value="1"/>
</dbReference>
<dbReference type="InterPro" id="IPR011607">
    <property type="entry name" value="MGS-like_dom"/>
</dbReference>
<dbReference type="Proteomes" id="UP000776983">
    <property type="component" value="Unassembled WGS sequence"/>
</dbReference>
<evidence type="ECO:0000256" key="7">
    <source>
        <dbReference type="ARBA" id="ARBA00023268"/>
    </source>
</evidence>
<comment type="domain">
    <text evidence="8">The IMP cyclohydrolase activity resides in the N-terminal region.</text>
</comment>
<dbReference type="HAMAP" id="MF_00139">
    <property type="entry name" value="PurH"/>
    <property type="match status" value="1"/>
</dbReference>
<dbReference type="NCBIfam" id="NF002049">
    <property type="entry name" value="PRK00881.1"/>
    <property type="match status" value="1"/>
</dbReference>
<evidence type="ECO:0000256" key="5">
    <source>
        <dbReference type="ARBA" id="ARBA00022755"/>
    </source>
</evidence>
<dbReference type="PANTHER" id="PTHR11692:SF0">
    <property type="entry name" value="BIFUNCTIONAL PURINE BIOSYNTHESIS PROTEIN ATIC"/>
    <property type="match status" value="1"/>
</dbReference>
<dbReference type="Gene3D" id="3.40.50.1380">
    <property type="entry name" value="Methylglyoxal synthase-like domain"/>
    <property type="match status" value="1"/>
</dbReference>
<evidence type="ECO:0000259" key="9">
    <source>
        <dbReference type="PROSITE" id="PS51855"/>
    </source>
</evidence>
<dbReference type="InterPro" id="IPR016193">
    <property type="entry name" value="Cytidine_deaminase-like"/>
</dbReference>
<evidence type="ECO:0000256" key="1">
    <source>
        <dbReference type="ARBA" id="ARBA00004844"/>
    </source>
</evidence>
<organism evidence="10 11">
    <name type="scientific">Mesopusillimonas faecipullorum</name>
    <dbReference type="NCBI Taxonomy" id="2755040"/>
    <lineage>
        <taxon>Bacteria</taxon>
        <taxon>Pseudomonadati</taxon>
        <taxon>Pseudomonadota</taxon>
        <taxon>Betaproteobacteria</taxon>
        <taxon>Burkholderiales</taxon>
        <taxon>Alcaligenaceae</taxon>
        <taxon>Mesopusillimonas</taxon>
    </lineage>
</organism>
<keyword evidence="6 8" id="KW-0378">Hydrolase</keyword>
<evidence type="ECO:0000256" key="6">
    <source>
        <dbReference type="ARBA" id="ARBA00022801"/>
    </source>
</evidence>
<dbReference type="Pfam" id="PF02142">
    <property type="entry name" value="MGS"/>
    <property type="match status" value="1"/>
</dbReference>
<comment type="caution">
    <text evidence="10">The sequence shown here is derived from an EMBL/GenBank/DDBJ whole genome shotgun (WGS) entry which is preliminary data.</text>
</comment>
<dbReference type="EC" id="3.5.4.10" evidence="8"/>
<dbReference type="GO" id="GO:0004643">
    <property type="term" value="F:phosphoribosylaminoimidazolecarboxamide formyltransferase activity"/>
    <property type="evidence" value="ECO:0007669"/>
    <property type="project" value="UniProtKB-EC"/>
</dbReference>
<dbReference type="GO" id="GO:0003937">
    <property type="term" value="F:IMP cyclohydrolase activity"/>
    <property type="evidence" value="ECO:0007669"/>
    <property type="project" value="UniProtKB-EC"/>
</dbReference>
<comment type="pathway">
    <text evidence="2 8">Purine metabolism; IMP biosynthesis via de novo pathway; 5-formamido-1-(5-phospho-D-ribosyl)imidazole-4-carboxamide from 5-amino-1-(5-phospho-D-ribosyl)imidazole-4-carboxamide (10-formyl THF route): step 1/1.</text>
</comment>
<comment type="similarity">
    <text evidence="3 8">Belongs to the PurH family.</text>
</comment>
<dbReference type="NCBIfam" id="TIGR00355">
    <property type="entry name" value="purH"/>
    <property type="match status" value="1"/>
</dbReference>
<dbReference type="PROSITE" id="PS51855">
    <property type="entry name" value="MGS"/>
    <property type="match status" value="1"/>
</dbReference>
<evidence type="ECO:0000256" key="2">
    <source>
        <dbReference type="ARBA" id="ARBA00004954"/>
    </source>
</evidence>
<keyword evidence="7 8" id="KW-0511">Multifunctional enzyme</keyword>
<evidence type="ECO:0000313" key="10">
    <source>
        <dbReference type="EMBL" id="MCB5362207.1"/>
    </source>
</evidence>
<dbReference type="Pfam" id="PF01808">
    <property type="entry name" value="AICARFT_IMPCHas"/>
    <property type="match status" value="1"/>
</dbReference>
<keyword evidence="11" id="KW-1185">Reference proteome</keyword>
<sequence length="531" mass="56356">MTIQTALLSVSDKTGIVDFAQALAQRGVRLLSTGGTAKLLAEAGLAVTEVATHTGSPEILDGRVKTLHPKIHGGLLARRDDPAHMNTLAEHGIDRIDLLVVNLYPFRETIAKPGCTFADAIENIDIGGPAMLRASAKNHGTEQGGVTVVIDPADYTRVLAAMDSPSKGPGYGLRLELATKAFAHTASYDGAVSAYLSSLAQAEPEQNATPERNEWPATLTLQIARADVLRYGENPHQSAAFYVDPSCAPGLLGKFVQYQGKELSYNNIADADAAWECVRSFNSCACVIVKHANPCGVALGDTPEQAYQKAFKTDPTSAFGGIIAFNQAVDENTARAITSQQFMEVLLAPAFSPEALAVLAEKKNVRVLQVSTGNGQNDFDVKRVGGGWLVQSPDVHDITLDQLRVVTRKVPTEAQMQDLLFAWKVAKFVKSNAIVFTADKMTIGVGAGQMSRIDSARIASIKAANAGLSMAGTAVASDAFFPFRDGLDVVAEAGASCVIQPGGSVRDDEVIAAADERGIAMVLTGVRHFRH</sequence>
<evidence type="ECO:0000256" key="3">
    <source>
        <dbReference type="ARBA" id="ARBA00007667"/>
    </source>
</evidence>
<accession>A0ABS8C8L2</accession>
<dbReference type="SUPFAM" id="SSF53927">
    <property type="entry name" value="Cytidine deaminase-like"/>
    <property type="match status" value="1"/>
</dbReference>
<dbReference type="EC" id="2.1.2.3" evidence="8"/>
<protein>
    <recommendedName>
        <fullName evidence="8">Bifunctional purine biosynthesis protein PurH</fullName>
    </recommendedName>
    <domain>
        <recommendedName>
            <fullName evidence="8">Phosphoribosylaminoimidazolecarboxamide formyltransferase</fullName>
            <ecNumber evidence="8">2.1.2.3</ecNumber>
        </recommendedName>
        <alternativeName>
            <fullName evidence="8">AICAR transformylase</fullName>
        </alternativeName>
    </domain>
    <domain>
        <recommendedName>
            <fullName evidence="8">IMP cyclohydrolase</fullName>
            <ecNumber evidence="8">3.5.4.10</ecNumber>
        </recommendedName>
        <alternativeName>
            <fullName evidence="8">ATIC</fullName>
        </alternativeName>
        <alternativeName>
            <fullName evidence="8">IMP synthase</fullName>
        </alternativeName>
        <alternativeName>
            <fullName evidence="8">Inosinicase</fullName>
        </alternativeName>
    </domain>
</protein>
<dbReference type="SMART" id="SM00851">
    <property type="entry name" value="MGS"/>
    <property type="match status" value="1"/>
</dbReference>
<evidence type="ECO:0000256" key="8">
    <source>
        <dbReference type="HAMAP-Rule" id="MF_00139"/>
    </source>
</evidence>
<dbReference type="EMBL" id="JACDXW010000001">
    <property type="protein sequence ID" value="MCB5362207.1"/>
    <property type="molecule type" value="Genomic_DNA"/>
</dbReference>
<dbReference type="InterPro" id="IPR024051">
    <property type="entry name" value="AICAR_Tfase_dup_dom_sf"/>
</dbReference>
<feature type="domain" description="MGS-like" evidence="9">
    <location>
        <begin position="1"/>
        <end position="146"/>
    </location>
</feature>
<evidence type="ECO:0000313" key="11">
    <source>
        <dbReference type="Proteomes" id="UP000776983"/>
    </source>
</evidence>
<comment type="pathway">
    <text evidence="1 8">Purine metabolism; IMP biosynthesis via de novo pathway; IMP from 5-formamido-1-(5-phospho-D-ribosyl)imidazole-4-carboxamide: step 1/1.</text>
</comment>
<dbReference type="Gene3D" id="3.40.140.20">
    <property type="match status" value="2"/>
</dbReference>
<proteinExistence type="inferred from homology"/>
<dbReference type="PANTHER" id="PTHR11692">
    <property type="entry name" value="BIFUNCTIONAL PURINE BIOSYNTHESIS PROTEIN PURH"/>
    <property type="match status" value="1"/>
</dbReference>
<dbReference type="InterPro" id="IPR002695">
    <property type="entry name" value="PurH-like"/>
</dbReference>
<keyword evidence="4 8" id="KW-0808">Transferase</keyword>
<dbReference type="PIRSF" id="PIRSF000414">
    <property type="entry name" value="AICARFT_IMPCHas"/>
    <property type="match status" value="1"/>
</dbReference>